<dbReference type="Proteomes" id="UP001596383">
    <property type="component" value="Unassembled WGS sequence"/>
</dbReference>
<dbReference type="AlphaFoldDB" id="A0ABD5SLC6"/>
<feature type="region of interest" description="Disordered" evidence="1">
    <location>
        <begin position="85"/>
        <end position="104"/>
    </location>
</feature>
<accession>A0ABD5SLC6</accession>
<proteinExistence type="predicted"/>
<evidence type="ECO:0008006" key="4">
    <source>
        <dbReference type="Google" id="ProtNLM"/>
    </source>
</evidence>
<dbReference type="RefSeq" id="WP_273738816.1">
    <property type="nucleotide sequence ID" value="NZ_JAQIVI010000193.1"/>
</dbReference>
<feature type="region of interest" description="Disordered" evidence="1">
    <location>
        <begin position="30"/>
        <end position="61"/>
    </location>
</feature>
<sequence>MGDKKFTLVELHFDGEAQFGLGSIGEALPIGSTESSSDAALETETEIDEGAAAGDESGSKGKSAAGALVALVVLVGIAVAAKKFHGGDEESELETEAEPDVIVN</sequence>
<reference evidence="2 3" key="1">
    <citation type="journal article" date="2019" name="Int. J. Syst. Evol. Microbiol.">
        <title>The Global Catalogue of Microorganisms (GCM) 10K type strain sequencing project: providing services to taxonomists for standard genome sequencing and annotation.</title>
        <authorList>
            <consortium name="The Broad Institute Genomics Platform"/>
            <consortium name="The Broad Institute Genome Sequencing Center for Infectious Disease"/>
            <person name="Wu L."/>
            <person name="Ma J."/>
        </authorList>
    </citation>
    <scope>NUCLEOTIDE SEQUENCE [LARGE SCALE GENOMIC DNA]</scope>
    <source>
        <strain evidence="2 3">LMG 29247</strain>
    </source>
</reference>
<dbReference type="EMBL" id="JBHSWV010000193">
    <property type="protein sequence ID" value="MFC6765818.1"/>
    <property type="molecule type" value="Genomic_DNA"/>
</dbReference>
<gene>
    <name evidence="2" type="ORF">ACFQE6_12690</name>
</gene>
<evidence type="ECO:0000313" key="3">
    <source>
        <dbReference type="Proteomes" id="UP001596383"/>
    </source>
</evidence>
<organism evidence="2 3">
    <name type="scientific">Natrinema soli</name>
    <dbReference type="NCBI Taxonomy" id="1930624"/>
    <lineage>
        <taxon>Archaea</taxon>
        <taxon>Methanobacteriati</taxon>
        <taxon>Methanobacteriota</taxon>
        <taxon>Stenosarchaea group</taxon>
        <taxon>Halobacteria</taxon>
        <taxon>Halobacteriales</taxon>
        <taxon>Natrialbaceae</taxon>
        <taxon>Natrinema</taxon>
    </lineage>
</organism>
<comment type="caution">
    <text evidence="2">The sequence shown here is derived from an EMBL/GenBank/DDBJ whole genome shotgun (WGS) entry which is preliminary data.</text>
</comment>
<feature type="compositionally biased region" description="Low complexity" evidence="1">
    <location>
        <begin position="50"/>
        <end position="61"/>
    </location>
</feature>
<evidence type="ECO:0000313" key="2">
    <source>
        <dbReference type="EMBL" id="MFC6765818.1"/>
    </source>
</evidence>
<feature type="compositionally biased region" description="Acidic residues" evidence="1">
    <location>
        <begin position="89"/>
        <end position="104"/>
    </location>
</feature>
<name>A0ABD5SLC6_9EURY</name>
<evidence type="ECO:0000256" key="1">
    <source>
        <dbReference type="SAM" id="MobiDB-lite"/>
    </source>
</evidence>
<keyword evidence="3" id="KW-1185">Reference proteome</keyword>
<protein>
    <recommendedName>
        <fullName evidence="4">PGF-CTERM sorting domain-containing protein</fullName>
    </recommendedName>
</protein>